<dbReference type="InterPro" id="IPR024822">
    <property type="entry name" value="Coilin"/>
</dbReference>
<protein>
    <recommendedName>
        <fullName evidence="6">Coilin</fullName>
    </recommendedName>
</protein>
<name>A0ABD3S4G6_9LAMI</name>
<feature type="region of interest" description="Disordered" evidence="1">
    <location>
        <begin position="664"/>
        <end position="683"/>
    </location>
</feature>
<dbReference type="Pfam" id="PF15862">
    <property type="entry name" value="Coilin_N"/>
    <property type="match status" value="1"/>
</dbReference>
<proteinExistence type="predicted"/>
<keyword evidence="5" id="KW-1185">Reference proteome</keyword>
<feature type="compositionally biased region" description="Acidic residues" evidence="1">
    <location>
        <begin position="140"/>
        <end position="154"/>
    </location>
</feature>
<sequence length="775" mass="87628">MDESKRVRVVFKDDDILNEAQKSEGLNRSWLLLKPQQQHATISDVESHLLHAFQLHNSCPNGLLLTISGFVVPPFESTCILKDNEVIRVRKKRNILHLEGRNAANELEKLEAVVEQQPAKTGGVLLLANEEFVKEKGGYESEEESEDDLLEDVENPLGRNADSKNRKRKAAEKIRGSKKKKQRCEAPGVDDNDVPTNSSKGGVLKKRKLISQKEKETDSSSEDDVENKEESSKLSDKSDLPVHETKRNAEVQYNGKETEGAKETKKVPSRSARRKYAKRRWMREMANIQKKNAVCESEGLRNWKEDHAKVDRSDGGQVKRPQKWKKQATAERTEEDGQPKGLLHWKQSPQNNPLVKGKKRQQRNQNVYFHKLTNQNGDGAEQPNQRDNGHEWSNQNADGHEQANQNDDIHKQPNEKNVDVQEQTNQKNGNAQEQFNQNGHASEQSNKESDEENEVVPIVIRPGHIRFEPLEKEQTVQQKHVPMDNFQWNGITSKKKGQKWGSENYSFSSGNDHKNQDKDHSESDKKEKQLHRVIDFDKLPPLPSMPKEGDLIAYRVLELSSSWTPELSDYRVGKVSWYDPKSDQTLLVAVSEYPIVSKKTDEDEDLLLYKEDGSLQIDFLSLIDVRIINGASSWVSEVPVGKENAPKTVSPSTNDEQTVISSSEFGELIQGKETQPSTAENGGADIWDQISEALSAKKEELSTNNNWGKSPKKVQVSQNAIIVRPPPANSWGKNTKKVQPSQETSWGKQNSGGRTWKRGSALGPTMAILRSNKDI</sequence>
<feature type="region of interest" description="Disordered" evidence="1">
    <location>
        <begin position="136"/>
        <end position="284"/>
    </location>
</feature>
<feature type="domain" description="Coilin tudor" evidence="3">
    <location>
        <begin position="534"/>
        <end position="629"/>
    </location>
</feature>
<evidence type="ECO:0000256" key="1">
    <source>
        <dbReference type="SAM" id="MobiDB-lite"/>
    </source>
</evidence>
<feature type="compositionally biased region" description="Basic and acidic residues" evidence="1">
    <location>
        <begin position="228"/>
        <end position="249"/>
    </location>
</feature>
<evidence type="ECO:0000313" key="4">
    <source>
        <dbReference type="EMBL" id="KAL3819295.1"/>
    </source>
</evidence>
<evidence type="ECO:0000259" key="3">
    <source>
        <dbReference type="Pfam" id="PF23086"/>
    </source>
</evidence>
<organism evidence="4 5">
    <name type="scientific">Penstemon smallii</name>
    <dbReference type="NCBI Taxonomy" id="265156"/>
    <lineage>
        <taxon>Eukaryota</taxon>
        <taxon>Viridiplantae</taxon>
        <taxon>Streptophyta</taxon>
        <taxon>Embryophyta</taxon>
        <taxon>Tracheophyta</taxon>
        <taxon>Spermatophyta</taxon>
        <taxon>Magnoliopsida</taxon>
        <taxon>eudicotyledons</taxon>
        <taxon>Gunneridae</taxon>
        <taxon>Pentapetalae</taxon>
        <taxon>asterids</taxon>
        <taxon>lamiids</taxon>
        <taxon>Lamiales</taxon>
        <taxon>Plantaginaceae</taxon>
        <taxon>Cheloneae</taxon>
        <taxon>Penstemon</taxon>
    </lineage>
</organism>
<comment type="caution">
    <text evidence="4">The sequence shown here is derived from an EMBL/GenBank/DDBJ whole genome shotgun (WGS) entry which is preliminary data.</text>
</comment>
<dbReference type="Proteomes" id="UP001634393">
    <property type="component" value="Unassembled WGS sequence"/>
</dbReference>
<dbReference type="InterPro" id="IPR031722">
    <property type="entry name" value="Coilin_N"/>
</dbReference>
<feature type="domain" description="Coilin N-terminal" evidence="2">
    <location>
        <begin position="6"/>
        <end position="231"/>
    </location>
</feature>
<dbReference type="EMBL" id="JBJXBP010000007">
    <property type="protein sequence ID" value="KAL3819295.1"/>
    <property type="molecule type" value="Genomic_DNA"/>
</dbReference>
<feature type="region of interest" description="Disordered" evidence="1">
    <location>
        <begin position="698"/>
        <end position="775"/>
    </location>
</feature>
<feature type="compositionally biased region" description="Basic and acidic residues" evidence="1">
    <location>
        <begin position="256"/>
        <end position="266"/>
    </location>
</feature>
<feature type="compositionally biased region" description="Basic and acidic residues" evidence="1">
    <location>
        <begin position="407"/>
        <end position="419"/>
    </location>
</feature>
<feature type="region of interest" description="Disordered" evidence="1">
    <location>
        <begin position="296"/>
        <end position="528"/>
    </location>
</feature>
<gene>
    <name evidence="4" type="ORF">ACJIZ3_005200</name>
</gene>
<evidence type="ECO:0008006" key="6">
    <source>
        <dbReference type="Google" id="ProtNLM"/>
    </source>
</evidence>
<feature type="compositionally biased region" description="Polar residues" evidence="1">
    <location>
        <begin position="363"/>
        <end position="406"/>
    </location>
</feature>
<feature type="compositionally biased region" description="Polar residues" evidence="1">
    <location>
        <begin position="501"/>
        <end position="510"/>
    </location>
</feature>
<feature type="compositionally biased region" description="Polar residues" evidence="1">
    <location>
        <begin position="420"/>
        <end position="444"/>
    </location>
</feature>
<feature type="compositionally biased region" description="Basic and acidic residues" evidence="1">
    <location>
        <begin position="465"/>
        <end position="474"/>
    </location>
</feature>
<reference evidence="4 5" key="1">
    <citation type="submission" date="2024-12" db="EMBL/GenBank/DDBJ databases">
        <title>The unique morphological basis and parallel evolutionary history of personate flowers in Penstemon.</title>
        <authorList>
            <person name="Depatie T.H."/>
            <person name="Wessinger C.A."/>
        </authorList>
    </citation>
    <scope>NUCLEOTIDE SEQUENCE [LARGE SCALE GENOMIC DNA]</scope>
    <source>
        <strain evidence="4">WTNN_2</strain>
        <tissue evidence="4">Leaf</tissue>
    </source>
</reference>
<dbReference type="AlphaFoldDB" id="A0ABD3S4G6"/>
<feature type="compositionally biased region" description="Basic and acidic residues" evidence="1">
    <location>
        <begin position="298"/>
        <end position="314"/>
    </location>
</feature>
<feature type="compositionally biased region" description="Basic residues" evidence="1">
    <location>
        <begin position="267"/>
        <end position="281"/>
    </location>
</feature>
<feature type="compositionally biased region" description="Basic residues" evidence="1">
    <location>
        <begin position="165"/>
        <end position="182"/>
    </location>
</feature>
<dbReference type="Pfam" id="PF23086">
    <property type="entry name" value="Tudor_Coilin"/>
    <property type="match status" value="1"/>
</dbReference>
<evidence type="ECO:0000259" key="2">
    <source>
        <dbReference type="Pfam" id="PF15862"/>
    </source>
</evidence>
<dbReference type="PANTHER" id="PTHR15197">
    <property type="entry name" value="COILIN P80"/>
    <property type="match status" value="1"/>
</dbReference>
<accession>A0ABD3S4G6</accession>
<dbReference type="PANTHER" id="PTHR15197:SF0">
    <property type="entry name" value="COILIN"/>
    <property type="match status" value="1"/>
</dbReference>
<evidence type="ECO:0000313" key="5">
    <source>
        <dbReference type="Proteomes" id="UP001634393"/>
    </source>
</evidence>
<feature type="compositionally biased region" description="Basic and acidic residues" evidence="1">
    <location>
        <begin position="511"/>
        <end position="528"/>
    </location>
</feature>
<feature type="compositionally biased region" description="Polar residues" evidence="1">
    <location>
        <begin position="731"/>
        <end position="753"/>
    </location>
</feature>
<dbReference type="InterPro" id="IPR056398">
    <property type="entry name" value="Tudor_Coilin"/>
</dbReference>
<feature type="compositionally biased region" description="Basic and acidic residues" evidence="1">
    <location>
        <begin position="328"/>
        <end position="338"/>
    </location>
</feature>